<reference evidence="2" key="1">
    <citation type="journal article" date="2010" name="Int. J. Syst. Evol. Microbiol.">
        <title>Porticoccus litoralis gen. nov., sp. nov., a gammaproteobacterium isolated from the Yellow Sea.</title>
        <authorList>
            <person name="Oh H.M."/>
            <person name="Kim H."/>
            <person name="Kim K.M."/>
            <person name="Min G.S."/>
            <person name="Cho J.C."/>
        </authorList>
    </citation>
    <scope>NUCLEOTIDE SEQUENCE</scope>
    <source>
        <strain evidence="2">DSM 25064</strain>
    </source>
</reference>
<keyword evidence="1" id="KW-0732">Signal</keyword>
<feature type="signal peptide" evidence="1">
    <location>
        <begin position="1"/>
        <end position="26"/>
    </location>
</feature>
<accession>A0AAW8B2U0</accession>
<reference evidence="2" key="2">
    <citation type="submission" date="2023-08" db="EMBL/GenBank/DDBJ databases">
        <authorList>
            <person name="Luo J."/>
        </authorList>
    </citation>
    <scope>NUCLEOTIDE SEQUENCE</scope>
    <source>
        <strain evidence="2">DSM 25064</strain>
    </source>
</reference>
<dbReference type="AlphaFoldDB" id="A0AAW8B2U0"/>
<gene>
    <name evidence="2" type="ORF">Q8A57_03610</name>
</gene>
<dbReference type="PROSITE" id="PS51257">
    <property type="entry name" value="PROKAR_LIPOPROTEIN"/>
    <property type="match status" value="1"/>
</dbReference>
<organism evidence="2 3">
    <name type="scientific">Porticoccus litoralis</name>
    <dbReference type="NCBI Taxonomy" id="434086"/>
    <lineage>
        <taxon>Bacteria</taxon>
        <taxon>Pseudomonadati</taxon>
        <taxon>Pseudomonadota</taxon>
        <taxon>Gammaproteobacteria</taxon>
        <taxon>Cellvibrionales</taxon>
        <taxon>Porticoccaceae</taxon>
        <taxon>Porticoccus</taxon>
    </lineage>
</organism>
<comment type="caution">
    <text evidence="2">The sequence shown here is derived from an EMBL/GenBank/DDBJ whole genome shotgun (WGS) entry which is preliminary data.</text>
</comment>
<proteinExistence type="predicted"/>
<evidence type="ECO:0000256" key="1">
    <source>
        <dbReference type="SAM" id="SignalP"/>
    </source>
</evidence>
<sequence length="176" mass="19185">MFKSSSVVSSLVALMVGCFMVAGSWADDVAVPDYQLPDLSSLVNQFGEPFKGRDGDTLVMLVAGMKVKDMVRETLAEVDPGCLQDGRVIYLANISGMPKLVSKFIAVPRLRDLDYPVWLDYSGDVASGLPFHKGQVTLLSLGDSRKVIEVSFADSQAYLKEQLLVRCEASTENLTD</sequence>
<feature type="chain" id="PRO_5043958970" evidence="1">
    <location>
        <begin position="27"/>
        <end position="176"/>
    </location>
</feature>
<dbReference type="RefSeq" id="WP_305169559.1">
    <property type="nucleotide sequence ID" value="NZ_JAUUUU010000001.1"/>
</dbReference>
<keyword evidence="3" id="KW-1185">Reference proteome</keyword>
<name>A0AAW8B2U0_9GAMM</name>
<dbReference type="Proteomes" id="UP001178354">
    <property type="component" value="Unassembled WGS sequence"/>
</dbReference>
<protein>
    <submittedName>
        <fullName evidence="2">Uncharacterized protein</fullName>
    </submittedName>
</protein>
<evidence type="ECO:0000313" key="2">
    <source>
        <dbReference type="EMBL" id="MDP1520047.1"/>
    </source>
</evidence>
<evidence type="ECO:0000313" key="3">
    <source>
        <dbReference type="Proteomes" id="UP001178354"/>
    </source>
</evidence>
<dbReference type="EMBL" id="JAUUUU010000001">
    <property type="protein sequence ID" value="MDP1520047.1"/>
    <property type="molecule type" value="Genomic_DNA"/>
</dbReference>